<keyword evidence="3 7" id="KW-0812">Transmembrane</keyword>
<evidence type="ECO:0000256" key="2">
    <source>
        <dbReference type="ARBA" id="ARBA00022475"/>
    </source>
</evidence>
<evidence type="ECO:0000313" key="9">
    <source>
        <dbReference type="Proteomes" id="UP000604161"/>
    </source>
</evidence>
<accession>A0ABR8P0U4</accession>
<keyword evidence="9" id="KW-1185">Reference proteome</keyword>
<dbReference type="Pfam" id="PF02588">
    <property type="entry name" value="YitT_membrane"/>
    <property type="match status" value="1"/>
</dbReference>
<feature type="region of interest" description="Disordered" evidence="6">
    <location>
        <begin position="1"/>
        <end position="26"/>
    </location>
</feature>
<keyword evidence="5 7" id="KW-0472">Membrane</keyword>
<gene>
    <name evidence="8" type="ORF">IF202_10015</name>
</gene>
<reference evidence="8 9" key="1">
    <citation type="submission" date="2020-09" db="EMBL/GenBank/DDBJ databases">
        <title>Marinomonas sp. nov., isolated from the cysticercosis algae of Qingdao, China.</title>
        <authorList>
            <person name="Sun X."/>
        </authorList>
    </citation>
    <scope>NUCLEOTIDE SEQUENCE [LARGE SCALE GENOMIC DNA]</scope>
    <source>
        <strain evidence="8 9">SM2066</strain>
    </source>
</reference>
<dbReference type="PANTHER" id="PTHR33545:SF5">
    <property type="entry name" value="UPF0750 MEMBRANE PROTEIN YITT"/>
    <property type="match status" value="1"/>
</dbReference>
<dbReference type="Proteomes" id="UP000604161">
    <property type="component" value="Unassembled WGS sequence"/>
</dbReference>
<evidence type="ECO:0000256" key="6">
    <source>
        <dbReference type="SAM" id="MobiDB-lite"/>
    </source>
</evidence>
<feature type="transmembrane region" description="Helical" evidence="7">
    <location>
        <begin position="35"/>
        <end position="55"/>
    </location>
</feature>
<feature type="compositionally biased region" description="Polar residues" evidence="6">
    <location>
        <begin position="1"/>
        <end position="10"/>
    </location>
</feature>
<evidence type="ECO:0000256" key="4">
    <source>
        <dbReference type="ARBA" id="ARBA00022989"/>
    </source>
</evidence>
<comment type="subcellular location">
    <subcellularLocation>
        <location evidence="1">Cell membrane</location>
        <topology evidence="1">Multi-pass membrane protein</topology>
    </subcellularLocation>
</comment>
<dbReference type="InterPro" id="IPR003740">
    <property type="entry name" value="YitT"/>
</dbReference>
<dbReference type="EMBL" id="JACYFC010000003">
    <property type="protein sequence ID" value="MBD5771384.1"/>
    <property type="molecule type" value="Genomic_DNA"/>
</dbReference>
<evidence type="ECO:0000256" key="5">
    <source>
        <dbReference type="ARBA" id="ARBA00023136"/>
    </source>
</evidence>
<evidence type="ECO:0000256" key="1">
    <source>
        <dbReference type="ARBA" id="ARBA00004651"/>
    </source>
</evidence>
<keyword evidence="2" id="KW-1003">Cell membrane</keyword>
<feature type="compositionally biased region" description="Basic and acidic residues" evidence="6">
    <location>
        <begin position="11"/>
        <end position="21"/>
    </location>
</feature>
<protein>
    <submittedName>
        <fullName evidence="8">YitT family protein</fullName>
    </submittedName>
</protein>
<comment type="caution">
    <text evidence="8">The sequence shown here is derived from an EMBL/GenBank/DDBJ whole genome shotgun (WGS) entry which is preliminary data.</text>
</comment>
<proteinExistence type="predicted"/>
<dbReference type="RefSeq" id="WP_191594768.1">
    <property type="nucleotide sequence ID" value="NZ_JACYFC010000003.1"/>
</dbReference>
<evidence type="ECO:0000256" key="7">
    <source>
        <dbReference type="SAM" id="Phobius"/>
    </source>
</evidence>
<evidence type="ECO:0000313" key="8">
    <source>
        <dbReference type="EMBL" id="MBD5771384.1"/>
    </source>
</evidence>
<keyword evidence="4 7" id="KW-1133">Transmembrane helix</keyword>
<sequence>MSTTDQPSTEQIKETLTKKEPTSNPKHTRLEDIQAMVLGTLIISLGVNLFIQTGLLSGGSAGLAFLIQYSTSFSFGQAFFVINLPFYVLAIIHFGWEFTLKTFFAVFCLSVFSDLTAMMISFESVNPIYASVVGGSLIGVGFLMLFRHNASLGGLNILARYVAEKYGISMGKFQMVADCCIVLLSVFVVDFTLIAISIVGAVALNMIIAVNHKPGRYMGNV</sequence>
<feature type="transmembrane region" description="Helical" evidence="7">
    <location>
        <begin position="75"/>
        <end position="96"/>
    </location>
</feature>
<dbReference type="InterPro" id="IPR051461">
    <property type="entry name" value="UPF0750_membrane"/>
</dbReference>
<evidence type="ECO:0000256" key="3">
    <source>
        <dbReference type="ARBA" id="ARBA00022692"/>
    </source>
</evidence>
<feature type="transmembrane region" description="Helical" evidence="7">
    <location>
        <begin position="103"/>
        <end position="122"/>
    </location>
</feature>
<name>A0ABR8P0U4_9GAMM</name>
<dbReference type="PANTHER" id="PTHR33545">
    <property type="entry name" value="UPF0750 MEMBRANE PROTEIN YITT-RELATED"/>
    <property type="match status" value="1"/>
</dbReference>
<organism evidence="8 9">
    <name type="scientific">Marinomonas colpomeniae</name>
    <dbReference type="NCBI Taxonomy" id="2774408"/>
    <lineage>
        <taxon>Bacteria</taxon>
        <taxon>Pseudomonadati</taxon>
        <taxon>Pseudomonadota</taxon>
        <taxon>Gammaproteobacteria</taxon>
        <taxon>Oceanospirillales</taxon>
        <taxon>Oceanospirillaceae</taxon>
        <taxon>Marinomonas</taxon>
    </lineage>
</organism>
<feature type="transmembrane region" description="Helical" evidence="7">
    <location>
        <begin position="175"/>
        <end position="208"/>
    </location>
</feature>